<dbReference type="RefSeq" id="WP_046762353.1">
    <property type="nucleotide sequence ID" value="NZ_LBIC01000001.1"/>
</dbReference>
<dbReference type="InterPro" id="IPR036034">
    <property type="entry name" value="PDZ_sf"/>
</dbReference>
<dbReference type="Gene3D" id="2.30.42.10">
    <property type="match status" value="1"/>
</dbReference>
<evidence type="ECO:0000259" key="1">
    <source>
        <dbReference type="PROSITE" id="PS50106"/>
    </source>
</evidence>
<protein>
    <submittedName>
        <fullName evidence="2">Protease</fullName>
    </submittedName>
</protein>
<evidence type="ECO:0000313" key="2">
    <source>
        <dbReference type="EMBL" id="KKW93918.1"/>
    </source>
</evidence>
<dbReference type="PROSITE" id="PS50106">
    <property type="entry name" value="PDZ"/>
    <property type="match status" value="1"/>
</dbReference>
<comment type="caution">
    <text evidence="2">The sequence shown here is derived from an EMBL/GenBank/DDBJ whole genome shotgun (WGS) entry which is preliminary data.</text>
</comment>
<dbReference type="InterPro" id="IPR001478">
    <property type="entry name" value="PDZ"/>
</dbReference>
<reference evidence="2 3" key="1">
    <citation type="submission" date="2015-04" db="EMBL/GenBank/DDBJ databases">
        <title>Genome sequence of aromatic hydrocarbons-degrading Sphingobium chungbukense DJ77.</title>
        <authorList>
            <person name="Kim Y.-C."/>
            <person name="Chae J.-C."/>
        </authorList>
    </citation>
    <scope>NUCLEOTIDE SEQUENCE [LARGE SCALE GENOMIC DNA]</scope>
    <source>
        <strain evidence="2 3">DJ77</strain>
    </source>
</reference>
<sequence>MAKRSIDNHATGLLLAGLALCALLMSLAFFLHLRRATDGHLEAAAAKARSLPGVTLMDGMAAGGRPGVIVTSMESDGQAARLGISVGDGVVSLNGTPISSLDQASAYLLHHPQPKIALGLRHADRMRVVMLDRPEGGR</sequence>
<dbReference type="Proteomes" id="UP000033874">
    <property type="component" value="Unassembled WGS sequence"/>
</dbReference>
<dbReference type="GO" id="GO:0008233">
    <property type="term" value="F:peptidase activity"/>
    <property type="evidence" value="ECO:0007669"/>
    <property type="project" value="UniProtKB-KW"/>
</dbReference>
<keyword evidence="2" id="KW-0378">Hydrolase</keyword>
<name>A0A0M3AVH9_9SPHN</name>
<dbReference type="AlphaFoldDB" id="A0A0M3AVH9"/>
<dbReference type="GO" id="GO:0006508">
    <property type="term" value="P:proteolysis"/>
    <property type="evidence" value="ECO:0007669"/>
    <property type="project" value="UniProtKB-KW"/>
</dbReference>
<dbReference type="InterPro" id="IPR041489">
    <property type="entry name" value="PDZ_6"/>
</dbReference>
<proteinExistence type="predicted"/>
<feature type="domain" description="PDZ" evidence="1">
    <location>
        <begin position="30"/>
        <end position="106"/>
    </location>
</feature>
<dbReference type="EMBL" id="LBIC01000001">
    <property type="protein sequence ID" value="KKW93918.1"/>
    <property type="molecule type" value="Genomic_DNA"/>
</dbReference>
<dbReference type="PATRIC" id="fig|56193.3.peg.933"/>
<dbReference type="SMART" id="SM00228">
    <property type="entry name" value="PDZ"/>
    <property type="match status" value="1"/>
</dbReference>
<accession>A0A0M3AVH9</accession>
<gene>
    <name evidence="2" type="ORF">YP76_04540</name>
</gene>
<dbReference type="SUPFAM" id="SSF50156">
    <property type="entry name" value="PDZ domain-like"/>
    <property type="match status" value="1"/>
</dbReference>
<evidence type="ECO:0000313" key="3">
    <source>
        <dbReference type="Proteomes" id="UP000033874"/>
    </source>
</evidence>
<dbReference type="STRING" id="56193.YP76_04540"/>
<dbReference type="Pfam" id="PF17820">
    <property type="entry name" value="PDZ_6"/>
    <property type="match status" value="1"/>
</dbReference>
<keyword evidence="3" id="KW-1185">Reference proteome</keyword>
<organism evidence="2 3">
    <name type="scientific">Sphingobium chungbukense</name>
    <dbReference type="NCBI Taxonomy" id="56193"/>
    <lineage>
        <taxon>Bacteria</taxon>
        <taxon>Pseudomonadati</taxon>
        <taxon>Pseudomonadota</taxon>
        <taxon>Alphaproteobacteria</taxon>
        <taxon>Sphingomonadales</taxon>
        <taxon>Sphingomonadaceae</taxon>
        <taxon>Sphingobium</taxon>
    </lineage>
</organism>
<keyword evidence="2" id="KW-0645">Protease</keyword>